<evidence type="ECO:0000256" key="4">
    <source>
        <dbReference type="ARBA" id="ARBA00022989"/>
    </source>
</evidence>
<evidence type="ECO:0000259" key="9">
    <source>
        <dbReference type="PROSITE" id="PS50253"/>
    </source>
</evidence>
<dbReference type="Gene3D" id="1.20.120.80">
    <property type="entry name" value="Cytochrome c oxidase, subunit III, four-helix bundle"/>
    <property type="match status" value="1"/>
</dbReference>
<protein>
    <submittedName>
        <fullName evidence="10">Bb3-type cytochrome oxidase subunit III</fullName>
    </submittedName>
</protein>
<keyword evidence="5 8" id="KW-0472">Membrane</keyword>
<dbReference type="SUPFAM" id="SSF81452">
    <property type="entry name" value="Cytochrome c oxidase subunit III-like"/>
    <property type="match status" value="1"/>
</dbReference>
<sequence>MNPNLVYRVSGGDERRGGPGPGDAGRQKAGPAPASIGLWAFMGVVSSLFALFLTAYAMRMDSPDWHAVALPWQVWLSTALLAAGSGVMLAAARASRAGRFQRAHRALRLGGLAAAAFVSSQLWAWQALLAIHVVPANNPAGSFFYLLTAMHGLHVLGGLVGWAVAMRAAPGSVGSTLRITLCARYWHFLLAVWVALLAALGWLTPEFVRFICGRG</sequence>
<feature type="transmembrane region" description="Helical" evidence="8">
    <location>
        <begin position="143"/>
        <end position="165"/>
    </location>
</feature>
<accession>A0ABT6AJ54</accession>
<organism evidence="10 11">
    <name type="scientific">Cupriavidus basilensis</name>
    <dbReference type="NCBI Taxonomy" id="68895"/>
    <lineage>
        <taxon>Bacteria</taxon>
        <taxon>Pseudomonadati</taxon>
        <taxon>Pseudomonadota</taxon>
        <taxon>Betaproteobacteria</taxon>
        <taxon>Burkholderiales</taxon>
        <taxon>Burkholderiaceae</taxon>
        <taxon>Cupriavidus</taxon>
    </lineage>
</organism>
<name>A0ABT6AJ54_9BURK</name>
<keyword evidence="3 6" id="KW-0812">Transmembrane</keyword>
<evidence type="ECO:0000256" key="6">
    <source>
        <dbReference type="RuleBase" id="RU003376"/>
    </source>
</evidence>
<dbReference type="PANTHER" id="PTHR11403">
    <property type="entry name" value="CYTOCHROME C OXIDASE SUBUNIT III"/>
    <property type="match status" value="1"/>
</dbReference>
<dbReference type="InterPro" id="IPR035973">
    <property type="entry name" value="Cyt_c_oxidase_su3-like_sf"/>
</dbReference>
<dbReference type="PROSITE" id="PS50253">
    <property type="entry name" value="COX3"/>
    <property type="match status" value="1"/>
</dbReference>
<proteinExistence type="inferred from homology"/>
<comment type="subcellular location">
    <subcellularLocation>
        <location evidence="6">Cell membrane</location>
        <topology evidence="6">Multi-pass membrane protein</topology>
    </subcellularLocation>
    <subcellularLocation>
        <location evidence="1">Membrane</location>
        <topology evidence="1">Multi-pass membrane protein</topology>
    </subcellularLocation>
</comment>
<comment type="similarity">
    <text evidence="2 6">Belongs to the cytochrome c oxidase subunit 3 family.</text>
</comment>
<dbReference type="InterPro" id="IPR000298">
    <property type="entry name" value="Cyt_c_oxidase-like_su3"/>
</dbReference>
<evidence type="ECO:0000256" key="8">
    <source>
        <dbReference type="SAM" id="Phobius"/>
    </source>
</evidence>
<dbReference type="InterPro" id="IPR024791">
    <property type="entry name" value="Cyt_c/ubiquinol_Oxase_su3"/>
</dbReference>
<evidence type="ECO:0000313" key="10">
    <source>
        <dbReference type="EMBL" id="MDF3832347.1"/>
    </source>
</evidence>
<feature type="transmembrane region" description="Helical" evidence="8">
    <location>
        <begin position="70"/>
        <end position="91"/>
    </location>
</feature>
<dbReference type="EMBL" id="JARJLM010000090">
    <property type="protein sequence ID" value="MDF3832347.1"/>
    <property type="molecule type" value="Genomic_DNA"/>
</dbReference>
<gene>
    <name evidence="10" type="ORF">P3W85_05220</name>
</gene>
<evidence type="ECO:0000256" key="5">
    <source>
        <dbReference type="ARBA" id="ARBA00023136"/>
    </source>
</evidence>
<evidence type="ECO:0000256" key="7">
    <source>
        <dbReference type="SAM" id="MobiDB-lite"/>
    </source>
</evidence>
<reference evidence="10 11" key="1">
    <citation type="submission" date="2023-03" db="EMBL/GenBank/DDBJ databases">
        <title>Draft assemblies of triclosan tolerant bacteria isolated from returned activated sludge.</title>
        <authorList>
            <person name="Van Hamelsveld S."/>
        </authorList>
    </citation>
    <scope>NUCLEOTIDE SEQUENCE [LARGE SCALE GENOMIC DNA]</scope>
    <source>
        <strain evidence="10 11">GW210010_S58</strain>
    </source>
</reference>
<evidence type="ECO:0000256" key="1">
    <source>
        <dbReference type="ARBA" id="ARBA00004141"/>
    </source>
</evidence>
<feature type="domain" description="Heme-copper oxidase subunit III family profile" evidence="9">
    <location>
        <begin position="36"/>
        <end position="205"/>
    </location>
</feature>
<feature type="transmembrane region" description="Helical" evidence="8">
    <location>
        <begin position="36"/>
        <end position="58"/>
    </location>
</feature>
<dbReference type="RefSeq" id="WP_276263986.1">
    <property type="nucleotide sequence ID" value="NZ_JARJLM010000090.1"/>
</dbReference>
<keyword evidence="4 8" id="KW-1133">Transmembrane helix</keyword>
<evidence type="ECO:0000256" key="2">
    <source>
        <dbReference type="ARBA" id="ARBA00010581"/>
    </source>
</evidence>
<dbReference type="PANTHER" id="PTHR11403:SF10">
    <property type="entry name" value="CYTOCHROME C OXIDASE"/>
    <property type="match status" value="1"/>
</dbReference>
<dbReference type="InterPro" id="IPR013833">
    <property type="entry name" value="Cyt_c_oxidase_su3_a-hlx"/>
</dbReference>
<comment type="caution">
    <text evidence="10">The sequence shown here is derived from an EMBL/GenBank/DDBJ whole genome shotgun (WGS) entry which is preliminary data.</text>
</comment>
<evidence type="ECO:0000256" key="3">
    <source>
        <dbReference type="ARBA" id="ARBA00022692"/>
    </source>
</evidence>
<feature type="transmembrane region" description="Helical" evidence="8">
    <location>
        <begin position="112"/>
        <end position="131"/>
    </location>
</feature>
<evidence type="ECO:0000313" key="11">
    <source>
        <dbReference type="Proteomes" id="UP001216674"/>
    </source>
</evidence>
<keyword evidence="11" id="KW-1185">Reference proteome</keyword>
<dbReference type="Proteomes" id="UP001216674">
    <property type="component" value="Unassembled WGS sequence"/>
</dbReference>
<feature type="transmembrane region" description="Helical" evidence="8">
    <location>
        <begin position="185"/>
        <end position="204"/>
    </location>
</feature>
<feature type="region of interest" description="Disordered" evidence="7">
    <location>
        <begin position="9"/>
        <end position="29"/>
    </location>
</feature>